<dbReference type="Pfam" id="PF16363">
    <property type="entry name" value="GDP_Man_Dehyd"/>
    <property type="match status" value="1"/>
</dbReference>
<accession>A0ABQ4R3N8</accession>
<evidence type="ECO:0000313" key="2">
    <source>
        <dbReference type="EMBL" id="GJD52188.1"/>
    </source>
</evidence>
<dbReference type="InterPro" id="IPR016040">
    <property type="entry name" value="NAD(P)-bd_dom"/>
</dbReference>
<gene>
    <name evidence="2" type="primary">rmd_1</name>
    <name evidence="2" type="ORF">OPKNFCMD_4950</name>
</gene>
<sequence>MGTQPMSAAAERILITGAGGFVGRHLVAALRPALGAGARIVAVGREAPAAGPQVEAGILDVTDPGAVLDLVRRVRPTCLVHLAAITHVQEARRDVASTWTVNVQGTLTLAEAVRREAPEARFLFVSSSEIYGNTFRVLAGRPAAEEAALDPANPYAATKAAADLMVGELARSGLDAVRLRPFNHTGAGQAEPFVIPAFAAQVARIEAGRQEPVIRVGNLDAERDYLHVRDVVDAYVRVIGLPAGAYAPGLALNIASGTPRRIGDALAHLLDQARVSIRVEVDPERYRPNETPRAVGDATRARALLGWEPTTSWPAMIDDVLAEWRAACAP</sequence>
<protein>
    <submittedName>
        <fullName evidence="2">GDP-6-deoxy-D-mannose reductase</fullName>
    </submittedName>
</protein>
<dbReference type="PROSITE" id="PS00061">
    <property type="entry name" value="ADH_SHORT"/>
    <property type="match status" value="1"/>
</dbReference>
<reference evidence="2" key="2">
    <citation type="submission" date="2021-08" db="EMBL/GenBank/DDBJ databases">
        <authorList>
            <person name="Tani A."/>
            <person name="Ola A."/>
            <person name="Ogura Y."/>
            <person name="Katsura K."/>
            <person name="Hayashi T."/>
        </authorList>
    </citation>
    <scope>NUCLEOTIDE SEQUENCE</scope>
    <source>
        <strain evidence="2">KCTC 52305</strain>
    </source>
</reference>
<evidence type="ECO:0000259" key="1">
    <source>
        <dbReference type="Pfam" id="PF16363"/>
    </source>
</evidence>
<dbReference type="Gene3D" id="3.90.25.10">
    <property type="entry name" value="UDP-galactose 4-epimerase, domain 1"/>
    <property type="match status" value="1"/>
</dbReference>
<evidence type="ECO:0000313" key="3">
    <source>
        <dbReference type="Proteomes" id="UP001055167"/>
    </source>
</evidence>
<keyword evidence="3" id="KW-1185">Reference proteome</keyword>
<organism evidence="2 3">
    <name type="scientific">Methylobacterium crusticola</name>
    <dbReference type="NCBI Taxonomy" id="1697972"/>
    <lineage>
        <taxon>Bacteria</taxon>
        <taxon>Pseudomonadati</taxon>
        <taxon>Pseudomonadota</taxon>
        <taxon>Alphaproteobacteria</taxon>
        <taxon>Hyphomicrobiales</taxon>
        <taxon>Methylobacteriaceae</taxon>
        <taxon>Methylobacterium</taxon>
    </lineage>
</organism>
<feature type="domain" description="NAD(P)-binding" evidence="1">
    <location>
        <begin position="14"/>
        <end position="319"/>
    </location>
</feature>
<dbReference type="EMBL" id="BPQH01000017">
    <property type="protein sequence ID" value="GJD52188.1"/>
    <property type="molecule type" value="Genomic_DNA"/>
</dbReference>
<dbReference type="Gene3D" id="3.40.50.720">
    <property type="entry name" value="NAD(P)-binding Rossmann-like Domain"/>
    <property type="match status" value="1"/>
</dbReference>
<dbReference type="Proteomes" id="UP001055167">
    <property type="component" value="Unassembled WGS sequence"/>
</dbReference>
<reference evidence="2" key="1">
    <citation type="journal article" date="2021" name="Front. Microbiol.">
        <title>Comprehensive Comparative Genomics and Phenotyping of Methylobacterium Species.</title>
        <authorList>
            <person name="Alessa O."/>
            <person name="Ogura Y."/>
            <person name="Fujitani Y."/>
            <person name="Takami H."/>
            <person name="Hayashi T."/>
            <person name="Sahin N."/>
            <person name="Tani A."/>
        </authorList>
    </citation>
    <scope>NUCLEOTIDE SEQUENCE</scope>
    <source>
        <strain evidence="2">KCTC 52305</strain>
    </source>
</reference>
<dbReference type="PANTHER" id="PTHR43000">
    <property type="entry name" value="DTDP-D-GLUCOSE 4,6-DEHYDRATASE-RELATED"/>
    <property type="match status" value="1"/>
</dbReference>
<dbReference type="InterPro" id="IPR020904">
    <property type="entry name" value="Sc_DH/Rdtase_CS"/>
</dbReference>
<dbReference type="SUPFAM" id="SSF51735">
    <property type="entry name" value="NAD(P)-binding Rossmann-fold domains"/>
    <property type="match status" value="1"/>
</dbReference>
<proteinExistence type="predicted"/>
<name>A0ABQ4R3N8_9HYPH</name>
<comment type="caution">
    <text evidence="2">The sequence shown here is derived from an EMBL/GenBank/DDBJ whole genome shotgun (WGS) entry which is preliminary data.</text>
</comment>
<dbReference type="InterPro" id="IPR036291">
    <property type="entry name" value="NAD(P)-bd_dom_sf"/>
</dbReference>